<proteinExistence type="predicted"/>
<dbReference type="AlphaFoldDB" id="A0A645EV88"/>
<reference evidence="1" key="1">
    <citation type="submission" date="2019-08" db="EMBL/GenBank/DDBJ databases">
        <authorList>
            <person name="Kucharzyk K."/>
            <person name="Murdoch R.W."/>
            <person name="Higgins S."/>
            <person name="Loffler F."/>
        </authorList>
    </citation>
    <scope>NUCLEOTIDE SEQUENCE</scope>
</reference>
<evidence type="ECO:0000313" key="1">
    <source>
        <dbReference type="EMBL" id="MPN04394.1"/>
    </source>
</evidence>
<sequence>METLLDIMAVADLLQQKKLTREFLVESARVGVSLFLIQELLF</sequence>
<gene>
    <name evidence="1" type="ORF">SDC9_151632</name>
</gene>
<name>A0A645EV88_9ZZZZ</name>
<comment type="caution">
    <text evidence="1">The sequence shown here is derived from an EMBL/GenBank/DDBJ whole genome shotgun (WGS) entry which is preliminary data.</text>
</comment>
<dbReference type="EMBL" id="VSSQ01050308">
    <property type="protein sequence ID" value="MPN04394.1"/>
    <property type="molecule type" value="Genomic_DNA"/>
</dbReference>
<accession>A0A645EV88</accession>
<organism evidence="1">
    <name type="scientific">bioreactor metagenome</name>
    <dbReference type="NCBI Taxonomy" id="1076179"/>
    <lineage>
        <taxon>unclassified sequences</taxon>
        <taxon>metagenomes</taxon>
        <taxon>ecological metagenomes</taxon>
    </lineage>
</organism>
<protein>
    <submittedName>
        <fullName evidence="1">Uncharacterized protein</fullName>
    </submittedName>
</protein>